<dbReference type="AlphaFoldDB" id="A0A8J6XQM4"/>
<proteinExistence type="predicted"/>
<organism evidence="1 2">
    <name type="scientific">Iningainema tapete BLCC-T55</name>
    <dbReference type="NCBI Taxonomy" id="2748662"/>
    <lineage>
        <taxon>Bacteria</taxon>
        <taxon>Bacillati</taxon>
        <taxon>Cyanobacteriota</taxon>
        <taxon>Cyanophyceae</taxon>
        <taxon>Nostocales</taxon>
        <taxon>Scytonemataceae</taxon>
        <taxon>Iningainema tapete</taxon>
    </lineage>
</organism>
<sequence length="129" mass="14100">MVIPFNDAINEALHSDDPKKVLEGIVANAIIQAGFELISFNKEVGLNGSIGEIDVETVNAIIEVTTQTSRKLKQIQKLISNLDLNPLNKAVILYAPNYKFTPAQDITNTGGYIVRTQEELLHLLSILGA</sequence>
<dbReference type="Proteomes" id="UP000629098">
    <property type="component" value="Unassembled WGS sequence"/>
</dbReference>
<dbReference type="RefSeq" id="WP_190832173.1">
    <property type="nucleotide sequence ID" value="NZ_CAWPPI010000072.1"/>
</dbReference>
<gene>
    <name evidence="1" type="ORF">ICL16_22395</name>
</gene>
<evidence type="ECO:0000313" key="2">
    <source>
        <dbReference type="Proteomes" id="UP000629098"/>
    </source>
</evidence>
<reference evidence="1" key="1">
    <citation type="submission" date="2020-09" db="EMBL/GenBank/DDBJ databases">
        <title>Iningainema tapete sp. nov. (Scytonemataceae, Cyanobacteria) from greenhouses in central Florida (USA) produces two types of nodularin with biosynthetic potential for microcystin-LR and anabaenopeptins.</title>
        <authorList>
            <person name="Berthold D.E."/>
            <person name="Lefler F.W."/>
            <person name="Huang I.-S."/>
            <person name="Abdulla H."/>
            <person name="Zimba P.V."/>
            <person name="Laughinghouse H.D. IV."/>
        </authorList>
    </citation>
    <scope>NUCLEOTIDE SEQUENCE</scope>
    <source>
        <strain evidence="1">BLCCT55</strain>
    </source>
</reference>
<evidence type="ECO:0000313" key="1">
    <source>
        <dbReference type="EMBL" id="MBD2774742.1"/>
    </source>
</evidence>
<name>A0A8J6XQM4_9CYAN</name>
<keyword evidence="2" id="KW-1185">Reference proteome</keyword>
<protein>
    <submittedName>
        <fullName evidence="1">Uncharacterized protein</fullName>
    </submittedName>
</protein>
<comment type="caution">
    <text evidence="1">The sequence shown here is derived from an EMBL/GenBank/DDBJ whole genome shotgun (WGS) entry which is preliminary data.</text>
</comment>
<accession>A0A8J6XQM4</accession>
<dbReference type="EMBL" id="JACXAE010000072">
    <property type="protein sequence ID" value="MBD2774742.1"/>
    <property type="molecule type" value="Genomic_DNA"/>
</dbReference>